<keyword evidence="3" id="KW-0347">Helicase</keyword>
<feature type="non-terminal residue" evidence="3">
    <location>
        <position position="213"/>
    </location>
</feature>
<feature type="region of interest" description="Disordered" evidence="1">
    <location>
        <begin position="158"/>
        <end position="213"/>
    </location>
</feature>
<evidence type="ECO:0000259" key="2">
    <source>
        <dbReference type="Pfam" id="PF04851"/>
    </source>
</evidence>
<evidence type="ECO:0000256" key="1">
    <source>
        <dbReference type="SAM" id="MobiDB-lite"/>
    </source>
</evidence>
<accession>U2E3H5</accession>
<gene>
    <name evidence="3" type="ORF">HLRTI_001480</name>
</gene>
<name>U2E3H5_9EURY</name>
<dbReference type="InterPro" id="IPR027417">
    <property type="entry name" value="P-loop_NTPase"/>
</dbReference>
<organism evidence="3 4">
    <name type="scientific">Halorhabdus tiamatea SARL4B</name>
    <dbReference type="NCBI Taxonomy" id="1033806"/>
    <lineage>
        <taxon>Archaea</taxon>
        <taxon>Methanobacteriati</taxon>
        <taxon>Methanobacteriota</taxon>
        <taxon>Stenosarchaea group</taxon>
        <taxon>Halobacteria</taxon>
        <taxon>Halobacteriales</taxon>
        <taxon>Haloarculaceae</taxon>
        <taxon>Halorhabdus</taxon>
    </lineage>
</organism>
<sequence>MGTGEHEEATWRERFGFEEPYDDQADAIETAIAAGRRQGFLAMEGPCGTGKTMAALTAGATLVREDDYERLLVVTPVKQQRRQFVADLRQLNAGLDEPLAGVALVGKRDLCPYGREDVFPPDSGVHDRCEDLRENTAELVESDGSSDDRPVADAVIRPRNDDVWWDPQTGSDLAKAARPGGIGQQAVAGALSTAGAESPYRRTQPTAPDDIGG</sequence>
<dbReference type="SUPFAM" id="SSF52540">
    <property type="entry name" value="P-loop containing nucleoside triphosphate hydrolases"/>
    <property type="match status" value="1"/>
</dbReference>
<keyword evidence="3" id="KW-0378">Hydrolase</keyword>
<reference evidence="3 4" key="1">
    <citation type="journal article" date="2011" name="J. Bacteriol.">
        <title>Genome sequence of Halorhabdus tiamatea, the first archaeon isolated from a deep-sea anoxic brine lake.</title>
        <authorList>
            <person name="Antunes A."/>
            <person name="Alam I."/>
            <person name="Bajic V.B."/>
            <person name="Stingl U."/>
        </authorList>
    </citation>
    <scope>NUCLEOTIDE SEQUENCE [LARGE SCALE GENOMIC DNA]</scope>
    <source>
        <strain evidence="3 4">SARL4B</strain>
    </source>
</reference>
<dbReference type="Pfam" id="PF04851">
    <property type="entry name" value="ResIII"/>
    <property type="match status" value="1"/>
</dbReference>
<keyword evidence="3" id="KW-0547">Nucleotide-binding</keyword>
<feature type="domain" description="Helicase/UvrB N-terminal" evidence="2">
    <location>
        <begin position="20"/>
        <end position="92"/>
    </location>
</feature>
<keyword evidence="3" id="KW-0067">ATP-binding</keyword>
<evidence type="ECO:0000313" key="3">
    <source>
        <dbReference type="EMBL" id="ERJ06481.1"/>
    </source>
</evidence>
<dbReference type="Proteomes" id="UP000003861">
    <property type="component" value="Unassembled WGS sequence"/>
</dbReference>
<dbReference type="GO" id="GO:0003678">
    <property type="term" value="F:DNA helicase activity"/>
    <property type="evidence" value="ECO:0007669"/>
    <property type="project" value="UniProtKB-EC"/>
</dbReference>
<dbReference type="InterPro" id="IPR006935">
    <property type="entry name" value="Helicase/UvrB_N"/>
</dbReference>
<comment type="caution">
    <text evidence="3">The sequence shown here is derived from an EMBL/GenBank/DDBJ whole genome shotgun (WGS) entry which is preliminary data.</text>
</comment>
<reference evidence="3 4" key="2">
    <citation type="journal article" date="2013" name="PLoS ONE">
        <title>INDIGO - INtegrated Data Warehouse of MIcrobial GenOmes with Examples from the Red Sea Extremophiles.</title>
        <authorList>
            <person name="Alam I."/>
            <person name="Antunes A."/>
            <person name="Kamau A.A."/>
            <person name="Ba Alawi W."/>
            <person name="Kalkatawi M."/>
            <person name="Stingl U."/>
            <person name="Bajic V.B."/>
        </authorList>
    </citation>
    <scope>NUCLEOTIDE SEQUENCE [LARGE SCALE GENOMIC DNA]</scope>
    <source>
        <strain evidence="3 4">SARL4B</strain>
    </source>
</reference>
<protein>
    <submittedName>
        <fullName evidence="3">Helicase protein</fullName>
        <ecNumber evidence="3">3.6.4.12</ecNumber>
    </submittedName>
</protein>
<dbReference type="AlphaFoldDB" id="U2E3H5"/>
<evidence type="ECO:0000313" key="4">
    <source>
        <dbReference type="Proteomes" id="UP000003861"/>
    </source>
</evidence>
<dbReference type="EMBL" id="AFNT02000014">
    <property type="protein sequence ID" value="ERJ06481.1"/>
    <property type="molecule type" value="Genomic_DNA"/>
</dbReference>
<dbReference type="GO" id="GO:0016787">
    <property type="term" value="F:hydrolase activity"/>
    <property type="evidence" value="ECO:0007669"/>
    <property type="project" value="UniProtKB-KW"/>
</dbReference>
<proteinExistence type="predicted"/>
<dbReference type="Gene3D" id="3.40.50.300">
    <property type="entry name" value="P-loop containing nucleotide triphosphate hydrolases"/>
    <property type="match status" value="1"/>
</dbReference>
<dbReference type="RefSeq" id="WP_021029497.1">
    <property type="nucleotide sequence ID" value="NZ_AFNT02000014.1"/>
</dbReference>
<dbReference type="EC" id="3.6.4.12" evidence="3"/>
<dbReference type="GO" id="GO:0003677">
    <property type="term" value="F:DNA binding"/>
    <property type="evidence" value="ECO:0007669"/>
    <property type="project" value="InterPro"/>
</dbReference>
<dbReference type="GO" id="GO:0005524">
    <property type="term" value="F:ATP binding"/>
    <property type="evidence" value="ECO:0007669"/>
    <property type="project" value="InterPro"/>
</dbReference>